<dbReference type="InterPro" id="IPR000515">
    <property type="entry name" value="MetI-like"/>
</dbReference>
<sequence length="310" mass="34417">MGAAGQVLRRGGDGGGGRSLRRRDALTAWLFILPTVVGFLVFVIGPIVGGLALGFMRYDLLTPPSFVGSENFVKMIEDQRILQIFGNTIYYVVGMIALDLVWALILAVALNSFIPRFFKVFFRAVFFFPILVSGAVISIVWLYLFNMDLGIINWYLVKLGLDRVPWLISSDWVRNSVIIMTVWNGVGFNMLLLLAGLQNIPVELYEAGRIDGAGRWASFGRITLPMLTPVIFFILVKGAIGVFQLFDSPFVLTKGGPGDASRTVLMYIWEKGFQVLDFGYAAAIGLVLFLAILAVTAVQFATSDRWVFYR</sequence>
<comment type="similarity">
    <text evidence="7">Belongs to the binding-protein-dependent transport system permease family.</text>
</comment>
<feature type="transmembrane region" description="Helical" evidence="7">
    <location>
        <begin position="28"/>
        <end position="56"/>
    </location>
</feature>
<dbReference type="EMBL" id="VXPY01000109">
    <property type="protein sequence ID" value="MYD91706.1"/>
    <property type="molecule type" value="Genomic_DNA"/>
</dbReference>
<evidence type="ECO:0000256" key="5">
    <source>
        <dbReference type="ARBA" id="ARBA00022989"/>
    </source>
</evidence>
<evidence type="ECO:0000259" key="8">
    <source>
        <dbReference type="PROSITE" id="PS50928"/>
    </source>
</evidence>
<protein>
    <submittedName>
        <fullName evidence="9">Sugar ABC transporter permease</fullName>
    </submittedName>
</protein>
<feature type="transmembrane region" description="Helical" evidence="7">
    <location>
        <begin position="177"/>
        <end position="197"/>
    </location>
</feature>
<dbReference type="Pfam" id="PF00528">
    <property type="entry name" value="BPD_transp_1"/>
    <property type="match status" value="1"/>
</dbReference>
<gene>
    <name evidence="9" type="ORF">F4Y08_15470</name>
</gene>
<proteinExistence type="inferred from homology"/>
<keyword evidence="2 7" id="KW-0813">Transport</keyword>
<keyword evidence="6 7" id="KW-0472">Membrane</keyword>
<evidence type="ECO:0000256" key="4">
    <source>
        <dbReference type="ARBA" id="ARBA00022692"/>
    </source>
</evidence>
<evidence type="ECO:0000256" key="3">
    <source>
        <dbReference type="ARBA" id="ARBA00022475"/>
    </source>
</evidence>
<dbReference type="InterPro" id="IPR035906">
    <property type="entry name" value="MetI-like_sf"/>
</dbReference>
<dbReference type="PANTHER" id="PTHR30193">
    <property type="entry name" value="ABC TRANSPORTER PERMEASE PROTEIN"/>
    <property type="match status" value="1"/>
</dbReference>
<reference evidence="9" key="1">
    <citation type="submission" date="2019-09" db="EMBL/GenBank/DDBJ databases">
        <title>Characterisation of the sponge microbiome using genome-centric metagenomics.</title>
        <authorList>
            <person name="Engelberts J.P."/>
            <person name="Robbins S.J."/>
            <person name="De Goeij J.M."/>
            <person name="Aranda M."/>
            <person name="Bell S.C."/>
            <person name="Webster N.S."/>
        </authorList>
    </citation>
    <scope>NUCLEOTIDE SEQUENCE</scope>
    <source>
        <strain evidence="9">SB0662_bin_9</strain>
    </source>
</reference>
<dbReference type="AlphaFoldDB" id="A0A6B1DXF5"/>
<comment type="subcellular location">
    <subcellularLocation>
        <location evidence="1 7">Cell membrane</location>
        <topology evidence="1 7">Multi-pass membrane protein</topology>
    </subcellularLocation>
</comment>
<feature type="transmembrane region" description="Helical" evidence="7">
    <location>
        <begin position="278"/>
        <end position="301"/>
    </location>
</feature>
<feature type="transmembrane region" description="Helical" evidence="7">
    <location>
        <begin position="218"/>
        <end position="246"/>
    </location>
</feature>
<keyword evidence="5 7" id="KW-1133">Transmembrane helix</keyword>
<dbReference type="Gene3D" id="1.10.3720.10">
    <property type="entry name" value="MetI-like"/>
    <property type="match status" value="1"/>
</dbReference>
<evidence type="ECO:0000256" key="7">
    <source>
        <dbReference type="RuleBase" id="RU363032"/>
    </source>
</evidence>
<dbReference type="CDD" id="cd06261">
    <property type="entry name" value="TM_PBP2"/>
    <property type="match status" value="1"/>
</dbReference>
<evidence type="ECO:0000256" key="2">
    <source>
        <dbReference type="ARBA" id="ARBA00022448"/>
    </source>
</evidence>
<comment type="caution">
    <text evidence="9">The sequence shown here is derived from an EMBL/GenBank/DDBJ whole genome shotgun (WGS) entry which is preliminary data.</text>
</comment>
<name>A0A6B1DXF5_9CHLR</name>
<organism evidence="9">
    <name type="scientific">Caldilineaceae bacterium SB0662_bin_9</name>
    <dbReference type="NCBI Taxonomy" id="2605258"/>
    <lineage>
        <taxon>Bacteria</taxon>
        <taxon>Bacillati</taxon>
        <taxon>Chloroflexota</taxon>
        <taxon>Caldilineae</taxon>
        <taxon>Caldilineales</taxon>
        <taxon>Caldilineaceae</taxon>
    </lineage>
</organism>
<feature type="transmembrane region" description="Helical" evidence="7">
    <location>
        <begin position="89"/>
        <end position="113"/>
    </location>
</feature>
<dbReference type="SUPFAM" id="SSF161098">
    <property type="entry name" value="MetI-like"/>
    <property type="match status" value="1"/>
</dbReference>
<accession>A0A6B1DXF5</accession>
<dbReference type="PANTHER" id="PTHR30193:SF37">
    <property type="entry name" value="INNER MEMBRANE ABC TRANSPORTER PERMEASE PROTEIN YCJO"/>
    <property type="match status" value="1"/>
</dbReference>
<evidence type="ECO:0000256" key="1">
    <source>
        <dbReference type="ARBA" id="ARBA00004651"/>
    </source>
</evidence>
<dbReference type="InterPro" id="IPR051393">
    <property type="entry name" value="ABC_transporter_permease"/>
</dbReference>
<evidence type="ECO:0000313" key="9">
    <source>
        <dbReference type="EMBL" id="MYD91706.1"/>
    </source>
</evidence>
<dbReference type="PROSITE" id="PS50928">
    <property type="entry name" value="ABC_TM1"/>
    <property type="match status" value="1"/>
</dbReference>
<feature type="transmembrane region" description="Helical" evidence="7">
    <location>
        <begin position="120"/>
        <end position="144"/>
    </location>
</feature>
<evidence type="ECO:0000256" key="6">
    <source>
        <dbReference type="ARBA" id="ARBA00023136"/>
    </source>
</evidence>
<keyword evidence="3" id="KW-1003">Cell membrane</keyword>
<dbReference type="GO" id="GO:0005886">
    <property type="term" value="C:plasma membrane"/>
    <property type="evidence" value="ECO:0007669"/>
    <property type="project" value="UniProtKB-SubCell"/>
</dbReference>
<dbReference type="GO" id="GO:0055085">
    <property type="term" value="P:transmembrane transport"/>
    <property type="evidence" value="ECO:0007669"/>
    <property type="project" value="InterPro"/>
</dbReference>
<feature type="domain" description="ABC transmembrane type-1" evidence="8">
    <location>
        <begin position="85"/>
        <end position="299"/>
    </location>
</feature>
<keyword evidence="4 7" id="KW-0812">Transmembrane</keyword>